<accession>A0A9W6GMC2</accession>
<evidence type="ECO:0000313" key="1">
    <source>
        <dbReference type="EMBL" id="GLI57728.1"/>
    </source>
</evidence>
<dbReference type="Pfam" id="PF13262">
    <property type="entry name" value="DUF4054"/>
    <property type="match status" value="1"/>
</dbReference>
<comment type="caution">
    <text evidence="1">The sequence shown here is derived from an EMBL/GenBank/DDBJ whole genome shotgun (WGS) entry which is preliminary data.</text>
</comment>
<proteinExistence type="predicted"/>
<name>A0A9W6GMC2_9FUSO</name>
<reference evidence="1" key="1">
    <citation type="submission" date="2022-12" db="EMBL/GenBank/DDBJ databases">
        <title>Reference genome sequencing for broad-spectrum identification of bacterial and archaeal isolates by mass spectrometry.</title>
        <authorList>
            <person name="Sekiguchi Y."/>
            <person name="Tourlousse D.M."/>
        </authorList>
    </citation>
    <scope>NUCLEOTIDE SEQUENCE</scope>
    <source>
        <strain evidence="1">10succ1</strain>
    </source>
</reference>
<evidence type="ECO:0000313" key="2">
    <source>
        <dbReference type="Proteomes" id="UP001144471"/>
    </source>
</evidence>
<keyword evidence="2" id="KW-1185">Reference proteome</keyword>
<dbReference type="EMBL" id="BSDY01000023">
    <property type="protein sequence ID" value="GLI57728.1"/>
    <property type="molecule type" value="Genomic_DNA"/>
</dbReference>
<protein>
    <submittedName>
        <fullName evidence="1">Uncharacterized protein</fullName>
    </submittedName>
</protein>
<dbReference type="Proteomes" id="UP001144471">
    <property type="component" value="Unassembled WGS sequence"/>
</dbReference>
<dbReference type="InterPro" id="IPR025127">
    <property type="entry name" value="DUF4054"/>
</dbReference>
<organism evidence="1 2">
    <name type="scientific">Propionigenium maris DSM 9537</name>
    <dbReference type="NCBI Taxonomy" id="1123000"/>
    <lineage>
        <taxon>Bacteria</taxon>
        <taxon>Fusobacteriati</taxon>
        <taxon>Fusobacteriota</taxon>
        <taxon>Fusobacteriia</taxon>
        <taxon>Fusobacteriales</taxon>
        <taxon>Fusobacteriaceae</taxon>
        <taxon>Propionigenium</taxon>
    </lineage>
</organism>
<gene>
    <name evidence="1" type="ORF">PM10SUCC1_32420</name>
</gene>
<dbReference type="RefSeq" id="WP_281837404.1">
    <property type="nucleotide sequence ID" value="NZ_BSDY01000023.1"/>
</dbReference>
<dbReference type="AlphaFoldDB" id="A0A9W6GMC2"/>
<sequence length="126" mass="14217">MAADKNNILSIYPGAKHLPEETITYWIGYTGNKISDCIPEAERDHAHGLLASHYLYTVADSEGLANVESVKLKDKVEKKFYRRGGFKSKVENNYDLTPYGRAYKELIDSHCNSNVGSDENNSFLVR</sequence>